<keyword evidence="3 9" id="KW-0347">Helicase</keyword>
<dbReference type="InterPro" id="IPR014016">
    <property type="entry name" value="UvrD-like_ATP-bd"/>
</dbReference>
<dbReference type="Gene3D" id="1.10.3170.10">
    <property type="entry name" value="Recbcd, chain B, domain 2"/>
    <property type="match status" value="1"/>
</dbReference>
<comment type="caution">
    <text evidence="12">The sequence shown here is derived from an EMBL/GenBank/DDBJ whole genome shotgun (WGS) entry which is preliminary data.</text>
</comment>
<evidence type="ECO:0000256" key="3">
    <source>
        <dbReference type="ARBA" id="ARBA00022806"/>
    </source>
</evidence>
<dbReference type="GO" id="GO:0003677">
    <property type="term" value="F:DNA binding"/>
    <property type="evidence" value="ECO:0007669"/>
    <property type="project" value="InterPro"/>
</dbReference>
<dbReference type="AlphaFoldDB" id="A0A085ZVH4"/>
<dbReference type="GO" id="GO:0016887">
    <property type="term" value="F:ATP hydrolysis activity"/>
    <property type="evidence" value="ECO:0007669"/>
    <property type="project" value="RHEA"/>
</dbReference>
<dbReference type="PANTHER" id="PTHR11070">
    <property type="entry name" value="UVRD / RECB / PCRA DNA HELICASE FAMILY MEMBER"/>
    <property type="match status" value="1"/>
</dbReference>
<evidence type="ECO:0000256" key="5">
    <source>
        <dbReference type="ARBA" id="ARBA00023235"/>
    </source>
</evidence>
<comment type="catalytic activity">
    <reaction evidence="6">
        <text>Couples ATP hydrolysis with the unwinding of duplex DNA by translocating in the 3'-5' direction.</text>
        <dbReference type="EC" id="5.6.2.4"/>
    </reaction>
</comment>
<dbReference type="STRING" id="421531.IX38_06650"/>
<dbReference type="GO" id="GO:0005829">
    <property type="term" value="C:cytosol"/>
    <property type="evidence" value="ECO:0007669"/>
    <property type="project" value="TreeGrafter"/>
</dbReference>
<evidence type="ECO:0000313" key="12">
    <source>
        <dbReference type="EMBL" id="KFF08438.1"/>
    </source>
</evidence>
<feature type="binding site" evidence="9">
    <location>
        <begin position="10"/>
        <end position="17"/>
    </location>
    <ligand>
        <name>ATP</name>
        <dbReference type="ChEBI" id="CHEBI:30616"/>
    </ligand>
</feature>
<dbReference type="Gene3D" id="3.40.50.300">
    <property type="entry name" value="P-loop containing nucleotide triphosphate hydrolases"/>
    <property type="match status" value="3"/>
</dbReference>
<keyword evidence="2 9" id="KW-0378">Hydrolase</keyword>
<dbReference type="PROSITE" id="PS51198">
    <property type="entry name" value="UVRD_HELICASE_ATP_BIND"/>
    <property type="match status" value="1"/>
</dbReference>
<dbReference type="GO" id="GO:0043138">
    <property type="term" value="F:3'-5' DNA helicase activity"/>
    <property type="evidence" value="ECO:0007669"/>
    <property type="project" value="UniProtKB-EC"/>
</dbReference>
<accession>A0A085ZVH4</accession>
<proteinExistence type="predicted"/>
<dbReference type="InterPro" id="IPR014017">
    <property type="entry name" value="DNA_helicase_UvrD-like_C"/>
</dbReference>
<evidence type="ECO:0000256" key="9">
    <source>
        <dbReference type="PROSITE-ProRule" id="PRU00560"/>
    </source>
</evidence>
<dbReference type="GO" id="GO:0005524">
    <property type="term" value="F:ATP binding"/>
    <property type="evidence" value="ECO:0007669"/>
    <property type="project" value="UniProtKB-UniRule"/>
</dbReference>
<dbReference type="OrthoDB" id="9810135at2"/>
<comment type="catalytic activity">
    <reaction evidence="8">
        <text>ATP + H2O = ADP + phosphate + H(+)</text>
        <dbReference type="Rhea" id="RHEA:13065"/>
        <dbReference type="ChEBI" id="CHEBI:15377"/>
        <dbReference type="ChEBI" id="CHEBI:15378"/>
        <dbReference type="ChEBI" id="CHEBI:30616"/>
        <dbReference type="ChEBI" id="CHEBI:43474"/>
        <dbReference type="ChEBI" id="CHEBI:456216"/>
        <dbReference type="EC" id="5.6.2.4"/>
    </reaction>
</comment>
<organism evidence="12 13">
    <name type="scientific">Chryseobacterium luteum</name>
    <dbReference type="NCBI Taxonomy" id="421531"/>
    <lineage>
        <taxon>Bacteria</taxon>
        <taxon>Pseudomonadati</taxon>
        <taxon>Bacteroidota</taxon>
        <taxon>Flavobacteriia</taxon>
        <taxon>Flavobacteriales</taxon>
        <taxon>Weeksellaceae</taxon>
        <taxon>Chryseobacterium group</taxon>
        <taxon>Chryseobacterium</taxon>
    </lineage>
</organism>
<keyword evidence="13" id="KW-1185">Reference proteome</keyword>
<gene>
    <name evidence="12" type="ORF">IX38_06650</name>
</gene>
<dbReference type="InterPro" id="IPR027417">
    <property type="entry name" value="P-loop_NTPase"/>
</dbReference>
<reference evidence="12 13" key="1">
    <citation type="submission" date="2014-07" db="EMBL/GenBank/DDBJ databases">
        <title>Genome of Chryseobacterium luteum DSM 18605.</title>
        <authorList>
            <person name="Stropko S.J."/>
            <person name="Pipes S.E."/>
            <person name="Newman J.D."/>
        </authorList>
    </citation>
    <scope>NUCLEOTIDE SEQUENCE [LARGE SCALE GENOMIC DNA]</scope>
    <source>
        <strain evidence="12 13">DSM 18605</strain>
    </source>
</reference>
<feature type="domain" description="UvrD-like helicase ATP-binding" evidence="10">
    <location>
        <begin position="1"/>
        <end position="474"/>
    </location>
</feature>
<dbReference type="Proteomes" id="UP000028703">
    <property type="component" value="Unassembled WGS sequence"/>
</dbReference>
<dbReference type="Pfam" id="PF13361">
    <property type="entry name" value="UvrD_C"/>
    <property type="match status" value="1"/>
</dbReference>
<dbReference type="EC" id="5.6.2.4" evidence="7"/>
<evidence type="ECO:0000313" key="13">
    <source>
        <dbReference type="Proteomes" id="UP000028703"/>
    </source>
</evidence>
<evidence type="ECO:0000259" key="10">
    <source>
        <dbReference type="PROSITE" id="PS51198"/>
    </source>
</evidence>
<evidence type="ECO:0000256" key="6">
    <source>
        <dbReference type="ARBA" id="ARBA00034617"/>
    </source>
</evidence>
<dbReference type="EMBL" id="JPRO01000003">
    <property type="protein sequence ID" value="KFF08438.1"/>
    <property type="molecule type" value="Genomic_DNA"/>
</dbReference>
<evidence type="ECO:0000256" key="1">
    <source>
        <dbReference type="ARBA" id="ARBA00022741"/>
    </source>
</evidence>
<evidence type="ECO:0000256" key="8">
    <source>
        <dbReference type="ARBA" id="ARBA00048988"/>
    </source>
</evidence>
<dbReference type="PROSITE" id="PS51217">
    <property type="entry name" value="UVRD_HELICASE_CTER"/>
    <property type="match status" value="1"/>
</dbReference>
<feature type="domain" description="UvrD-like helicase C-terminal" evidence="11">
    <location>
        <begin position="475"/>
        <end position="750"/>
    </location>
</feature>
<dbReference type="GO" id="GO:0000725">
    <property type="term" value="P:recombinational repair"/>
    <property type="evidence" value="ECO:0007669"/>
    <property type="project" value="TreeGrafter"/>
</dbReference>
<evidence type="ECO:0000256" key="7">
    <source>
        <dbReference type="ARBA" id="ARBA00034808"/>
    </source>
</evidence>
<dbReference type="PANTHER" id="PTHR11070:SF67">
    <property type="entry name" value="DNA 3'-5' HELICASE"/>
    <property type="match status" value="1"/>
</dbReference>
<sequence>MQNSYTVINASAGSGKTYALVQRLLMICLRYPNQQQSIRNILALTFTNKAANEMKERILSWLGNFSADNFAENGDLKNIQKAFEADGLKITIDELHSRSKKLLDYVLHNYSTLNIGTIDRFNSRLVRSFSYELGLAKNFNLEIEAEPYLIEAVDKMLDQIGENESISNSFMDYVDYSLENNERINLNKNLYDSAKEFVKDIHYEHLKSNKSFDDTNYENIKNTLRKEIVQNKKRSAELAAQSVELFRSRNIDIEDFAQGKNGIGGFFTKVQDFYNQKRPGFPFPTTQEESVVNNYRKGASSKSKNKEPEIFEILDQLIDNRMQLILLYIETQKKEKILSALLPLKVNKDIQDELKKIEEENDLVLLSKFNILINENLKNEPSAFIYEKVGSQFQHYFFDEFQDTSELQWQNFIPLRDHSVSTENTSFTLVGDPKQSIYRFRGGESKLMLDIINKKEFSPKEASLLVLKDNWRSAKNIVQFNNELYRYHSEGLEEEHRNIFGEDAEQSSKSQMEGRVKVSLIENLTNEDFYNDTSERMRKDIQESLDNGFKFSDITVLCRGNFDIFSYSQKLGNLKVHYRGEETNIKTISDKGLTLELSNTLKAVIEFLRWEINPKNKPNLIMMMYYLNALGRIHMSDFTLEMNKILEIETHEEILQFIRNTYSLKLKQENFPRFNLYNFVEYYINEFAVENKETDFLLNFLEMLFNFTQNAGASTKEFLKYWDEEASAYTIQASENIDAVQIMTIHKSKGLEFPIVFIPMMNKNRDSEFTNWFDTNNDDALKSVNINQFSKNLEVYDEEIEAFNKKNSYKNLIDRLCLQYVATTRPVEQLFFYIQKANKTSNNLELLEFFNGKNTEAADEFDLYEVRPEMLKKHSRDKISLFKTKNIQNLKNINENRSSIKIATPSKNYQVRNEKVRIGLFVHELLSKINTEKDTAKVLESYVLDGQITLEEKNEIQETLVQIIRKYSEFFDEKWEVINEKDIMISERGQSHIFRPDRILKGEEGYIIIDFKTGEQKEKDERQIERYRNILEGLGRKVLKTQLIYL</sequence>
<dbReference type="eggNOG" id="COG1074">
    <property type="taxonomic scope" value="Bacteria"/>
</dbReference>
<dbReference type="Pfam" id="PF00580">
    <property type="entry name" value="UvrD-helicase"/>
    <property type="match status" value="1"/>
</dbReference>
<dbReference type="SUPFAM" id="SSF52540">
    <property type="entry name" value="P-loop containing nucleoside triphosphate hydrolases"/>
    <property type="match status" value="1"/>
</dbReference>
<evidence type="ECO:0000259" key="11">
    <source>
        <dbReference type="PROSITE" id="PS51217"/>
    </source>
</evidence>
<evidence type="ECO:0000256" key="2">
    <source>
        <dbReference type="ARBA" id="ARBA00022801"/>
    </source>
</evidence>
<dbReference type="InterPro" id="IPR000212">
    <property type="entry name" value="DNA_helicase_UvrD/REP"/>
</dbReference>
<protein>
    <recommendedName>
        <fullName evidence="7">DNA 3'-5' helicase</fullName>
        <ecNumber evidence="7">5.6.2.4</ecNumber>
    </recommendedName>
</protein>
<keyword evidence="5" id="KW-0413">Isomerase</keyword>
<name>A0A085ZVH4_9FLAO</name>
<keyword evidence="4 9" id="KW-0067">ATP-binding</keyword>
<evidence type="ECO:0000256" key="4">
    <source>
        <dbReference type="ARBA" id="ARBA00022840"/>
    </source>
</evidence>
<keyword evidence="1 9" id="KW-0547">Nucleotide-binding</keyword>